<gene>
    <name evidence="1" type="ORF">IC229_12700</name>
</gene>
<dbReference type="EMBL" id="JACWZY010000009">
    <property type="protein sequence ID" value="MBD2701502.1"/>
    <property type="molecule type" value="Genomic_DNA"/>
</dbReference>
<organism evidence="1 2">
    <name type="scientific">Spirosoma profusum</name>
    <dbReference type="NCBI Taxonomy" id="2771354"/>
    <lineage>
        <taxon>Bacteria</taxon>
        <taxon>Pseudomonadati</taxon>
        <taxon>Bacteroidota</taxon>
        <taxon>Cytophagia</taxon>
        <taxon>Cytophagales</taxon>
        <taxon>Cytophagaceae</taxon>
        <taxon>Spirosoma</taxon>
    </lineage>
</organism>
<protein>
    <submittedName>
        <fullName evidence="1">DUF4926 domain-containing protein</fullName>
    </submittedName>
</protein>
<dbReference type="AlphaFoldDB" id="A0A927ATY6"/>
<evidence type="ECO:0000313" key="2">
    <source>
        <dbReference type="Proteomes" id="UP000598820"/>
    </source>
</evidence>
<dbReference type="Pfam" id="PF16277">
    <property type="entry name" value="DUF4926"/>
    <property type="match status" value="1"/>
</dbReference>
<dbReference type="RefSeq" id="WP_190887360.1">
    <property type="nucleotide sequence ID" value="NZ_JACWZY010000009.1"/>
</dbReference>
<accession>A0A927ATY6</accession>
<name>A0A927ATY6_9BACT</name>
<reference evidence="1" key="1">
    <citation type="submission" date="2020-09" db="EMBL/GenBank/DDBJ databases">
        <authorList>
            <person name="Kim M.K."/>
        </authorList>
    </citation>
    <scope>NUCLEOTIDE SEQUENCE</scope>
    <source>
        <strain evidence="1">BT702</strain>
    </source>
</reference>
<dbReference type="Proteomes" id="UP000598820">
    <property type="component" value="Unassembled WGS sequence"/>
</dbReference>
<proteinExistence type="predicted"/>
<dbReference type="InterPro" id="IPR032568">
    <property type="entry name" value="DUF4926"/>
</dbReference>
<evidence type="ECO:0000313" key="1">
    <source>
        <dbReference type="EMBL" id="MBD2701502.1"/>
    </source>
</evidence>
<comment type="caution">
    <text evidence="1">The sequence shown here is derived from an EMBL/GenBank/DDBJ whole genome shotgun (WGS) entry which is preliminary data.</text>
</comment>
<keyword evidence="2" id="KW-1185">Reference proteome</keyword>
<sequence>MDELHRHELVALTEALPAYNLRRVEIGVVVDIGPDSTYLLEFVSNNGVLYAMPTVPATQLMRVYLQADMVD</sequence>